<dbReference type="Pfam" id="PF09369">
    <property type="entry name" value="MZB"/>
    <property type="match status" value="1"/>
</dbReference>
<dbReference type="EMBL" id="JAINDJ010000006">
    <property type="protein sequence ID" value="KAG9443551.1"/>
    <property type="molecule type" value="Genomic_DNA"/>
</dbReference>
<dbReference type="SMART" id="SM00487">
    <property type="entry name" value="DEXDc"/>
    <property type="match status" value="1"/>
</dbReference>
<name>A0AAV7E6V1_ARIFI</name>
<dbReference type="SMART" id="SM00490">
    <property type="entry name" value="HELICc"/>
    <property type="match status" value="1"/>
</dbReference>
<sequence>MEGSMKDVEVRSLDGQSTRVSVSLDCTVGELKSMLKEFFPPAKTSPNFHLYHKGVKMRQEFQIIDISNDVEGFVVLVPFSPKNIPPTKHKEYDDNNLLLRNFHDTSMCTTSESAWSDIMQDLSVLSKMSTEGLDSRRGFEDTVCGVSKSAIGGSSKIPSLNGKQKSCLKGQEKGNIILSILQTGPENGFGGHHSCDLHRALGSTNCLTNSLTGNCLLSEEFGALLLQKADMVQVNYGSECCACPTWLQKMLKSFTFLNIYSGFIQMHGQEVTYNHLKEAMNQFNSSSLGEVSIVDIENLSVICPKIVKFVNQESAAIKLDEIVVIMNSLTQLADQCESERAGKKLSAMTIMKAIERRESTFKRDIWGTIKWFVGKTLPCCGSSNFFSLSDLLIFLKEKNVHAQISGQKRKRKTEPNRYTHCKETCQLLPVEMVEHLRKVAGSNGQIAHVEEIGGRAATFVDLPEDLSEPMKLALHRIGISKLYSHQADSVKALLSGNDVVVATATSSGKSLCYNLPVLEDLSQNLSSCAMYLFPTKALAQDQLRTLMSMTTGLSFSLNIGIYDGDTPQDHRSWLRDNARLLITNPDMLHMTILPHHRKFERILANLRFIVIDEAHSYKGAFGCHISLVLRRLLRICSHVYGSHPSFVLCTATSANPREHAMELVNLQNLELIQNDGSPCGAKLFVLWNPPLNFLNVSKSPSSTVGNSNDDTEVVTKRSSSILEASCLFAEMVQHGLRCIAFCKTRKLCELVLTYTREILEETAPSLIATICAYRGGYTAKDRRKIESDFFGGKLRGVAATNALELGIDVGHVDATLHLGFPGSIASLWQQAGRSGRRERPSIAVYIAFGGPLDQYYMKYPQKLFGSPIEHCQIDSHNKQVLEQHLSCAALELPLCLQHDERYFGSGLDGAIKTLENKGYLFSDPSRAAKTWNYIGVEKKPSHSISIRAIEAEKYKVINTKTDEVLEEIEESKAFFQVYEGAVYMHQGKTYLVKLLDLSQKTAFCQEADLKYYTKTRDYTDIHVIGGNLAYPVVADESYEHKTTAQSNFCTVTTTWFGFYRIWHGSNQIFDTVDLALPNFSYDSQAVWIRIPQSIKTEAELQFQSFRAGQHAACHALLSVVPLYVTCNSSDMGSECANPHDTRYVPERLLLYDRHPGGIGLSAQVQTIFSELLTAALELLTTCNCSASCGCPNCVQIPTCSEYNEVLDKNAAIMILQGVIESERSILRRNHHSCGTSKPL</sequence>
<dbReference type="GO" id="GO:0005524">
    <property type="term" value="F:ATP binding"/>
    <property type="evidence" value="ECO:0007669"/>
    <property type="project" value="UniProtKB-KW"/>
</dbReference>
<dbReference type="Pfam" id="PF00270">
    <property type="entry name" value="DEAD"/>
    <property type="match status" value="1"/>
</dbReference>
<protein>
    <submittedName>
        <fullName evidence="5">Uncharacterized protein</fullName>
    </submittedName>
</protein>
<dbReference type="SUPFAM" id="SSF54236">
    <property type="entry name" value="Ubiquitin-like"/>
    <property type="match status" value="1"/>
</dbReference>
<dbReference type="PROSITE" id="PS51194">
    <property type="entry name" value="HELICASE_CTER"/>
    <property type="match status" value="1"/>
</dbReference>
<feature type="domain" description="Helicase ATP-binding" evidence="3">
    <location>
        <begin position="490"/>
        <end position="671"/>
    </location>
</feature>
<proteinExistence type="predicted"/>
<organism evidence="5 6">
    <name type="scientific">Aristolochia fimbriata</name>
    <name type="common">White veined hardy Dutchman's pipe vine</name>
    <dbReference type="NCBI Taxonomy" id="158543"/>
    <lineage>
        <taxon>Eukaryota</taxon>
        <taxon>Viridiplantae</taxon>
        <taxon>Streptophyta</taxon>
        <taxon>Embryophyta</taxon>
        <taxon>Tracheophyta</taxon>
        <taxon>Spermatophyta</taxon>
        <taxon>Magnoliopsida</taxon>
        <taxon>Magnoliidae</taxon>
        <taxon>Piperales</taxon>
        <taxon>Aristolochiaceae</taxon>
        <taxon>Aristolochia</taxon>
    </lineage>
</organism>
<dbReference type="InterPro" id="IPR014001">
    <property type="entry name" value="Helicase_ATP-bd"/>
</dbReference>
<dbReference type="SUPFAM" id="SSF52540">
    <property type="entry name" value="P-loop containing nucleoside triphosphate hydrolases"/>
    <property type="match status" value="1"/>
</dbReference>
<dbReference type="GO" id="GO:0005634">
    <property type="term" value="C:nucleus"/>
    <property type="evidence" value="ECO:0007669"/>
    <property type="project" value="TreeGrafter"/>
</dbReference>
<dbReference type="GO" id="GO:0043138">
    <property type="term" value="F:3'-5' DNA helicase activity"/>
    <property type="evidence" value="ECO:0007669"/>
    <property type="project" value="TreeGrafter"/>
</dbReference>
<dbReference type="CDD" id="cd17039">
    <property type="entry name" value="Ubl_ubiquitin_like"/>
    <property type="match status" value="1"/>
</dbReference>
<dbReference type="InterPro" id="IPR027417">
    <property type="entry name" value="P-loop_NTPase"/>
</dbReference>
<dbReference type="PANTHER" id="PTHR47957:SF3">
    <property type="entry name" value="ATP-DEPENDENT HELICASE HRQ1"/>
    <property type="match status" value="1"/>
</dbReference>
<dbReference type="AlphaFoldDB" id="A0AAV7E6V1"/>
<gene>
    <name evidence="5" type="ORF">H6P81_014891</name>
</gene>
<dbReference type="Proteomes" id="UP000825729">
    <property type="component" value="Unassembled WGS sequence"/>
</dbReference>
<feature type="domain" description="Helicase C-terminal" evidence="4">
    <location>
        <begin position="730"/>
        <end position="881"/>
    </location>
</feature>
<dbReference type="InterPro" id="IPR001650">
    <property type="entry name" value="Helicase_C-like"/>
</dbReference>
<evidence type="ECO:0000259" key="4">
    <source>
        <dbReference type="PROSITE" id="PS51194"/>
    </source>
</evidence>
<dbReference type="PROSITE" id="PS51192">
    <property type="entry name" value="HELICASE_ATP_BIND_1"/>
    <property type="match status" value="1"/>
</dbReference>
<dbReference type="FunFam" id="3.40.50.300:FF:001137">
    <property type="entry name" value="DEAD/DEAH box helicase"/>
    <property type="match status" value="1"/>
</dbReference>
<dbReference type="InterPro" id="IPR029071">
    <property type="entry name" value="Ubiquitin-like_domsf"/>
</dbReference>
<dbReference type="InterPro" id="IPR055227">
    <property type="entry name" value="HRQ1_WHD"/>
</dbReference>
<keyword evidence="2" id="KW-0067">ATP-binding</keyword>
<evidence type="ECO:0000259" key="3">
    <source>
        <dbReference type="PROSITE" id="PS51192"/>
    </source>
</evidence>
<dbReference type="Gene3D" id="3.40.50.300">
    <property type="entry name" value="P-loop containing nucleotide triphosphate hydrolases"/>
    <property type="match status" value="2"/>
</dbReference>
<evidence type="ECO:0000256" key="2">
    <source>
        <dbReference type="ARBA" id="ARBA00022840"/>
    </source>
</evidence>
<keyword evidence="1" id="KW-0547">Nucleotide-binding</keyword>
<dbReference type="InterPro" id="IPR018973">
    <property type="entry name" value="MZB"/>
</dbReference>
<evidence type="ECO:0000313" key="6">
    <source>
        <dbReference type="Proteomes" id="UP000825729"/>
    </source>
</evidence>
<reference evidence="5 6" key="1">
    <citation type="submission" date="2021-07" db="EMBL/GenBank/DDBJ databases">
        <title>The Aristolochia fimbriata genome: insights into angiosperm evolution, floral development and chemical biosynthesis.</title>
        <authorList>
            <person name="Jiao Y."/>
        </authorList>
    </citation>
    <scope>NUCLEOTIDE SEQUENCE [LARGE SCALE GENOMIC DNA]</scope>
    <source>
        <strain evidence="5">IBCAS-2021</strain>
        <tissue evidence="5">Leaf</tissue>
    </source>
</reference>
<keyword evidence="6" id="KW-1185">Reference proteome</keyword>
<dbReference type="GO" id="GO:0003676">
    <property type="term" value="F:nucleic acid binding"/>
    <property type="evidence" value="ECO:0007669"/>
    <property type="project" value="InterPro"/>
</dbReference>
<evidence type="ECO:0000256" key="1">
    <source>
        <dbReference type="ARBA" id="ARBA00022741"/>
    </source>
</evidence>
<dbReference type="GO" id="GO:0006289">
    <property type="term" value="P:nucleotide-excision repair"/>
    <property type="evidence" value="ECO:0007669"/>
    <property type="project" value="TreeGrafter"/>
</dbReference>
<accession>A0AAV7E6V1</accession>
<dbReference type="CDD" id="cd17923">
    <property type="entry name" value="DEXHc_Hrq1-like"/>
    <property type="match status" value="1"/>
</dbReference>
<dbReference type="Pfam" id="PF00271">
    <property type="entry name" value="Helicase_C"/>
    <property type="match status" value="1"/>
</dbReference>
<dbReference type="InterPro" id="IPR011545">
    <property type="entry name" value="DEAD/DEAH_box_helicase_dom"/>
</dbReference>
<dbReference type="CDD" id="cd18797">
    <property type="entry name" value="SF2_C_Hrq"/>
    <property type="match status" value="1"/>
</dbReference>
<evidence type="ECO:0000313" key="5">
    <source>
        <dbReference type="EMBL" id="KAG9443551.1"/>
    </source>
</evidence>
<comment type="caution">
    <text evidence="5">The sequence shown here is derived from an EMBL/GenBank/DDBJ whole genome shotgun (WGS) entry which is preliminary data.</text>
</comment>
<dbReference type="PANTHER" id="PTHR47957">
    <property type="entry name" value="ATP-DEPENDENT HELICASE HRQ1"/>
    <property type="match status" value="1"/>
</dbReference>
<dbReference type="Pfam" id="PF22982">
    <property type="entry name" value="WHD_HRQ1"/>
    <property type="match status" value="1"/>
</dbReference>
<dbReference type="GO" id="GO:0036297">
    <property type="term" value="P:interstrand cross-link repair"/>
    <property type="evidence" value="ECO:0007669"/>
    <property type="project" value="TreeGrafter"/>
</dbReference>